<evidence type="ECO:0000313" key="1">
    <source>
        <dbReference type="EMBL" id="MPC77549.1"/>
    </source>
</evidence>
<gene>
    <name evidence="1" type="ORF">E2C01_072006</name>
</gene>
<protein>
    <submittedName>
        <fullName evidence="1">Uncharacterized protein</fullName>
    </submittedName>
</protein>
<name>A0A5B7I6M0_PORTR</name>
<keyword evidence="2" id="KW-1185">Reference proteome</keyword>
<sequence>MTTPSYTAWSPAFPSPPFALLTVTAFPPPSLLPWFYGREMVCRHHHYHHHHRRYTHNIAGRCIKVDESALTRLLCVD</sequence>
<proteinExistence type="predicted"/>
<evidence type="ECO:0000313" key="2">
    <source>
        <dbReference type="Proteomes" id="UP000324222"/>
    </source>
</evidence>
<accession>A0A5B7I6M0</accession>
<reference evidence="1 2" key="1">
    <citation type="submission" date="2019-05" db="EMBL/GenBank/DDBJ databases">
        <title>Another draft genome of Portunus trituberculatus and its Hox gene families provides insights of decapod evolution.</title>
        <authorList>
            <person name="Jeong J.-H."/>
            <person name="Song I."/>
            <person name="Kim S."/>
            <person name="Choi T."/>
            <person name="Kim D."/>
            <person name="Ryu S."/>
            <person name="Kim W."/>
        </authorList>
    </citation>
    <scope>NUCLEOTIDE SEQUENCE [LARGE SCALE GENOMIC DNA]</scope>
    <source>
        <tissue evidence="1">Muscle</tissue>
    </source>
</reference>
<dbReference type="Proteomes" id="UP000324222">
    <property type="component" value="Unassembled WGS sequence"/>
</dbReference>
<dbReference type="AlphaFoldDB" id="A0A5B7I6M0"/>
<organism evidence="1 2">
    <name type="scientific">Portunus trituberculatus</name>
    <name type="common">Swimming crab</name>
    <name type="synonym">Neptunus trituberculatus</name>
    <dbReference type="NCBI Taxonomy" id="210409"/>
    <lineage>
        <taxon>Eukaryota</taxon>
        <taxon>Metazoa</taxon>
        <taxon>Ecdysozoa</taxon>
        <taxon>Arthropoda</taxon>
        <taxon>Crustacea</taxon>
        <taxon>Multicrustacea</taxon>
        <taxon>Malacostraca</taxon>
        <taxon>Eumalacostraca</taxon>
        <taxon>Eucarida</taxon>
        <taxon>Decapoda</taxon>
        <taxon>Pleocyemata</taxon>
        <taxon>Brachyura</taxon>
        <taxon>Eubrachyura</taxon>
        <taxon>Portunoidea</taxon>
        <taxon>Portunidae</taxon>
        <taxon>Portuninae</taxon>
        <taxon>Portunus</taxon>
    </lineage>
</organism>
<comment type="caution">
    <text evidence="1">The sequence shown here is derived from an EMBL/GenBank/DDBJ whole genome shotgun (WGS) entry which is preliminary data.</text>
</comment>
<dbReference type="EMBL" id="VSRR010046113">
    <property type="protein sequence ID" value="MPC77549.1"/>
    <property type="molecule type" value="Genomic_DNA"/>
</dbReference>